<dbReference type="EMBL" id="CP065856">
    <property type="protein sequence ID" value="QPV64205.1"/>
    <property type="molecule type" value="Genomic_DNA"/>
</dbReference>
<dbReference type="Proteomes" id="UP000595001">
    <property type="component" value="Chromosome"/>
</dbReference>
<organism evidence="3 4">
    <name type="scientific">Halosimplex litoreum</name>
    <dbReference type="NCBI Taxonomy" id="1198301"/>
    <lineage>
        <taxon>Archaea</taxon>
        <taxon>Methanobacteriati</taxon>
        <taxon>Methanobacteriota</taxon>
        <taxon>Stenosarchaea group</taxon>
        <taxon>Halobacteria</taxon>
        <taxon>Halobacteriales</taxon>
        <taxon>Haloarculaceae</taxon>
        <taxon>Halosimplex</taxon>
    </lineage>
</organism>
<evidence type="ECO:0000256" key="1">
    <source>
        <dbReference type="SAM" id="MobiDB-lite"/>
    </source>
</evidence>
<accession>A0A7T3G0N7</accession>
<dbReference type="InterPro" id="IPR058367">
    <property type="entry name" value="DUF8054"/>
</dbReference>
<evidence type="ECO:0000259" key="2">
    <source>
        <dbReference type="Pfam" id="PF26239"/>
    </source>
</evidence>
<feature type="domain" description="DUF8054" evidence="2">
    <location>
        <begin position="2"/>
        <end position="193"/>
    </location>
</feature>
<keyword evidence="4" id="KW-1185">Reference proteome</keyword>
<reference evidence="3 4" key="1">
    <citation type="submission" date="2020-12" db="EMBL/GenBank/DDBJ databases">
        <title>Halosimplex halophilum sp. nov. and Halosimplex salinum sp. nov., two new members of the genus Halosimplex.</title>
        <authorList>
            <person name="Cui H.L."/>
        </authorList>
    </citation>
    <scope>NUCLEOTIDE SEQUENCE [LARGE SCALE GENOMIC DNA]</scope>
    <source>
        <strain evidence="3 4">YGH94</strain>
    </source>
</reference>
<dbReference type="RefSeq" id="WP_198062979.1">
    <property type="nucleotide sequence ID" value="NZ_CP065856.1"/>
</dbReference>
<dbReference type="GeneID" id="60588059"/>
<dbReference type="OrthoDB" id="267121at2157"/>
<dbReference type="KEGG" id="hlt:I7X12_06160"/>
<evidence type="ECO:0000313" key="3">
    <source>
        <dbReference type="EMBL" id="QPV64205.1"/>
    </source>
</evidence>
<proteinExistence type="predicted"/>
<gene>
    <name evidence="3" type="ORF">I7X12_06160</name>
</gene>
<name>A0A7T3G0N7_9EURY</name>
<dbReference type="Pfam" id="PF26239">
    <property type="entry name" value="DUF8054"/>
    <property type="match status" value="1"/>
</dbReference>
<sequence length="197" mass="20886">MKLPEGRLVRSRVVEDPRTVLVDALDRELTGYAVFEPQDALLLEASGRGVVTFRGGVPVVAYHTGTDRAGPPALADLAAEGPYRIRLFALAPADLEAVHDRSTFRVPPGMAAERLAGDPALADRTRAAAPPDRLAGATESAAGGVESETDDADGVDERQPGAVEAFLDDAEKIEAIREQARAEAAERADEWGFDEVG</sequence>
<dbReference type="AlphaFoldDB" id="A0A7T3G0N7"/>
<protein>
    <recommendedName>
        <fullName evidence="2">DUF8054 domain-containing protein</fullName>
    </recommendedName>
</protein>
<evidence type="ECO:0000313" key="4">
    <source>
        <dbReference type="Proteomes" id="UP000595001"/>
    </source>
</evidence>
<feature type="region of interest" description="Disordered" evidence="1">
    <location>
        <begin position="125"/>
        <end position="167"/>
    </location>
</feature>